<comment type="caution">
    <text evidence="10">The sequence shown here is derived from an EMBL/GenBank/DDBJ whole genome shotgun (WGS) entry which is preliminary data.</text>
</comment>
<dbReference type="Gene3D" id="3.30.40.10">
    <property type="entry name" value="Zinc/RING finger domain, C3HC4 (zinc finger)"/>
    <property type="match status" value="1"/>
</dbReference>
<evidence type="ECO:0000256" key="3">
    <source>
        <dbReference type="ARBA" id="ARBA00022723"/>
    </source>
</evidence>
<comment type="similarity">
    <text evidence="6">Belongs to the RING-type zinc finger family. ATL subfamily.</text>
</comment>
<keyword evidence="5" id="KW-0862">Zinc</keyword>
<keyword evidence="4 7" id="KW-0863">Zinc-finger</keyword>
<dbReference type="EMBL" id="MU629466">
    <property type="protein sequence ID" value="KAJ1256833.1"/>
    <property type="molecule type" value="Genomic_DNA"/>
</dbReference>
<evidence type="ECO:0000256" key="2">
    <source>
        <dbReference type="ARBA" id="ARBA00012483"/>
    </source>
</evidence>
<evidence type="ECO:0000256" key="1">
    <source>
        <dbReference type="ARBA" id="ARBA00000900"/>
    </source>
</evidence>
<evidence type="ECO:0000256" key="6">
    <source>
        <dbReference type="ARBA" id="ARBA00024209"/>
    </source>
</evidence>
<evidence type="ECO:0000313" key="11">
    <source>
        <dbReference type="Proteomes" id="UP001164776"/>
    </source>
</evidence>
<dbReference type="PROSITE" id="PS50089">
    <property type="entry name" value="ZF_RING_2"/>
    <property type="match status" value="1"/>
</dbReference>
<accession>A0A9W7XDX5</accession>
<dbReference type="EC" id="2.3.2.27" evidence="2"/>
<evidence type="ECO:0000256" key="8">
    <source>
        <dbReference type="SAM" id="MobiDB-lite"/>
    </source>
</evidence>
<dbReference type="GO" id="GO:0008270">
    <property type="term" value="F:zinc ion binding"/>
    <property type="evidence" value="ECO:0007669"/>
    <property type="project" value="UniProtKB-KW"/>
</dbReference>
<feature type="region of interest" description="Disordered" evidence="8">
    <location>
        <begin position="1"/>
        <end position="21"/>
    </location>
</feature>
<sequence length="170" mass="18767">FSYHHQPGSPSSVRRQGPQPHGATHLRHLLVLHPPLPHRRRHLGLCCHRLRCRSLYLLPQARRHAAQGRAAALHAARSRDRSGAIAAAVLSAIPAFAYKREGIDSADPTGWAQCVICLGLVQVGEVVRRLPTCKHLFHVECIHSWLRSQSTCPICRAAVEHIAGQSEPPV</sequence>
<dbReference type="Proteomes" id="UP001164776">
    <property type="component" value="Unassembled WGS sequence"/>
</dbReference>
<evidence type="ECO:0000256" key="4">
    <source>
        <dbReference type="ARBA" id="ARBA00022771"/>
    </source>
</evidence>
<dbReference type="OrthoDB" id="8062037at2759"/>
<dbReference type="InterPro" id="IPR013083">
    <property type="entry name" value="Znf_RING/FYVE/PHD"/>
</dbReference>
<evidence type="ECO:0000313" key="10">
    <source>
        <dbReference type="EMBL" id="KAJ1256833.1"/>
    </source>
</evidence>
<comment type="catalytic activity">
    <reaction evidence="1">
        <text>S-ubiquitinyl-[E2 ubiquitin-conjugating enzyme]-L-cysteine + [acceptor protein]-L-lysine = [E2 ubiquitin-conjugating enzyme]-L-cysteine + N(6)-ubiquitinyl-[acceptor protein]-L-lysine.</text>
        <dbReference type="EC" id="2.3.2.27"/>
    </reaction>
</comment>
<dbReference type="SMART" id="SM00184">
    <property type="entry name" value="RING"/>
    <property type="match status" value="1"/>
</dbReference>
<dbReference type="InterPro" id="IPR001841">
    <property type="entry name" value="Znf_RING"/>
</dbReference>
<feature type="non-terminal residue" evidence="10">
    <location>
        <position position="170"/>
    </location>
</feature>
<name>A0A9W7XDX5_9POAL</name>
<dbReference type="PANTHER" id="PTHR14155">
    <property type="entry name" value="RING FINGER DOMAIN-CONTAINING"/>
    <property type="match status" value="1"/>
</dbReference>
<evidence type="ECO:0000256" key="5">
    <source>
        <dbReference type="ARBA" id="ARBA00022833"/>
    </source>
</evidence>
<gene>
    <name evidence="10" type="ORF">BS78_K290900</name>
</gene>
<dbReference type="PANTHER" id="PTHR14155:SF497">
    <property type="entry name" value="RING-TYPE DOMAIN-CONTAINING PROTEIN"/>
    <property type="match status" value="1"/>
</dbReference>
<feature type="non-terminal residue" evidence="10">
    <location>
        <position position="1"/>
    </location>
</feature>
<evidence type="ECO:0000259" key="9">
    <source>
        <dbReference type="PROSITE" id="PS50089"/>
    </source>
</evidence>
<dbReference type="Pfam" id="PF13639">
    <property type="entry name" value="zf-RING_2"/>
    <property type="match status" value="1"/>
</dbReference>
<keyword evidence="11" id="KW-1185">Reference proteome</keyword>
<organism evidence="10 11">
    <name type="scientific">Paspalum vaginatum</name>
    <name type="common">seashore paspalum</name>
    <dbReference type="NCBI Taxonomy" id="158149"/>
    <lineage>
        <taxon>Eukaryota</taxon>
        <taxon>Viridiplantae</taxon>
        <taxon>Streptophyta</taxon>
        <taxon>Embryophyta</taxon>
        <taxon>Tracheophyta</taxon>
        <taxon>Spermatophyta</taxon>
        <taxon>Magnoliopsida</taxon>
        <taxon>Liliopsida</taxon>
        <taxon>Poales</taxon>
        <taxon>Poaceae</taxon>
        <taxon>PACMAD clade</taxon>
        <taxon>Panicoideae</taxon>
        <taxon>Andropogonodae</taxon>
        <taxon>Paspaleae</taxon>
        <taxon>Paspalinae</taxon>
        <taxon>Paspalum</taxon>
    </lineage>
</organism>
<dbReference type="GO" id="GO:0061630">
    <property type="term" value="F:ubiquitin protein ligase activity"/>
    <property type="evidence" value="ECO:0007669"/>
    <property type="project" value="UniProtKB-EC"/>
</dbReference>
<dbReference type="SUPFAM" id="SSF57850">
    <property type="entry name" value="RING/U-box"/>
    <property type="match status" value="1"/>
</dbReference>
<proteinExistence type="inferred from homology"/>
<keyword evidence="3" id="KW-0479">Metal-binding</keyword>
<feature type="domain" description="RING-type" evidence="9">
    <location>
        <begin position="114"/>
        <end position="156"/>
    </location>
</feature>
<reference evidence="10 11" key="1">
    <citation type="submission" date="2022-10" db="EMBL/GenBank/DDBJ databases">
        <title>WGS assembly of Paspalum vaginatum 540-79.</title>
        <authorList>
            <person name="Sun G."/>
            <person name="Wase N."/>
            <person name="Shu S."/>
            <person name="Jenkins J."/>
            <person name="Zhou B."/>
            <person name="Torres-Rodriguez J."/>
            <person name="Chen C."/>
            <person name="Sandor L."/>
            <person name="Plott C."/>
            <person name="Yoshinga Y."/>
            <person name="Daum C."/>
            <person name="Qi P."/>
            <person name="Barry K."/>
            <person name="Lipzen A."/>
            <person name="Berry L."/>
            <person name="Pedersen C."/>
            <person name="Gottilla T."/>
            <person name="Foltz A."/>
            <person name="Yu H."/>
            <person name="O'Malley R."/>
            <person name="Zhang C."/>
            <person name="Devos K."/>
            <person name="Sigmon B."/>
            <person name="Yu B."/>
            <person name="Obata T."/>
            <person name="Schmutz J."/>
            <person name="Schnable J."/>
        </authorList>
    </citation>
    <scope>NUCLEOTIDE SEQUENCE [LARGE SCALE GENOMIC DNA]</scope>
    <source>
        <strain evidence="11">cv. 540-79</strain>
    </source>
</reference>
<evidence type="ECO:0000256" key="7">
    <source>
        <dbReference type="PROSITE-ProRule" id="PRU00175"/>
    </source>
</evidence>
<protein>
    <recommendedName>
        <fullName evidence="2">RING-type E3 ubiquitin transferase</fullName>
        <ecNumber evidence="2">2.3.2.27</ecNumber>
    </recommendedName>
</protein>
<dbReference type="AlphaFoldDB" id="A0A9W7XDX5"/>
<dbReference type="InterPro" id="IPR053238">
    <property type="entry name" value="RING-H2_zinc_finger"/>
</dbReference>